<dbReference type="Proteomes" id="UP000821865">
    <property type="component" value="Chromosome 7"/>
</dbReference>
<evidence type="ECO:0000313" key="2">
    <source>
        <dbReference type="Proteomes" id="UP000821865"/>
    </source>
</evidence>
<sequence length="67" mass="7698">MSIQGTANNVTCKVKHPADSKRSLHFLSDFPHLLECLRNSLPKGGFNTPDRRVPTYFVREAYNYDKD</sequence>
<reference evidence="1" key="1">
    <citation type="submission" date="2020-05" db="EMBL/GenBank/DDBJ databases">
        <title>Large-scale comparative analyses of tick genomes elucidate their genetic diversity and vector capacities.</title>
        <authorList>
            <person name="Jia N."/>
            <person name="Wang J."/>
            <person name="Shi W."/>
            <person name="Du L."/>
            <person name="Sun Y."/>
            <person name="Zhan W."/>
            <person name="Jiang J."/>
            <person name="Wang Q."/>
            <person name="Zhang B."/>
            <person name="Ji P."/>
            <person name="Sakyi L.B."/>
            <person name="Cui X."/>
            <person name="Yuan T."/>
            <person name="Jiang B."/>
            <person name="Yang W."/>
            <person name="Lam T.T.-Y."/>
            <person name="Chang Q."/>
            <person name="Ding S."/>
            <person name="Wang X."/>
            <person name="Zhu J."/>
            <person name="Ruan X."/>
            <person name="Zhao L."/>
            <person name="Wei J."/>
            <person name="Que T."/>
            <person name="Du C."/>
            <person name="Cheng J."/>
            <person name="Dai P."/>
            <person name="Han X."/>
            <person name="Huang E."/>
            <person name="Gao Y."/>
            <person name="Liu J."/>
            <person name="Shao H."/>
            <person name="Ye R."/>
            <person name="Li L."/>
            <person name="Wei W."/>
            <person name="Wang X."/>
            <person name="Wang C."/>
            <person name="Yang T."/>
            <person name="Huo Q."/>
            <person name="Li W."/>
            <person name="Guo W."/>
            <person name="Chen H."/>
            <person name="Zhou L."/>
            <person name="Ni X."/>
            <person name="Tian J."/>
            <person name="Zhou Y."/>
            <person name="Sheng Y."/>
            <person name="Liu T."/>
            <person name="Pan Y."/>
            <person name="Xia L."/>
            <person name="Li J."/>
            <person name="Zhao F."/>
            <person name="Cao W."/>
        </authorList>
    </citation>
    <scope>NUCLEOTIDE SEQUENCE</scope>
    <source>
        <strain evidence="1">Dsil-2018</strain>
    </source>
</reference>
<name>A0ACB8CHY1_DERSI</name>
<protein>
    <submittedName>
        <fullName evidence="1">Uncharacterized protein</fullName>
    </submittedName>
</protein>
<accession>A0ACB8CHY1</accession>
<dbReference type="EMBL" id="CM023476">
    <property type="protein sequence ID" value="KAH7942292.1"/>
    <property type="molecule type" value="Genomic_DNA"/>
</dbReference>
<proteinExistence type="predicted"/>
<keyword evidence="2" id="KW-1185">Reference proteome</keyword>
<comment type="caution">
    <text evidence="1">The sequence shown here is derived from an EMBL/GenBank/DDBJ whole genome shotgun (WGS) entry which is preliminary data.</text>
</comment>
<gene>
    <name evidence="1" type="ORF">HPB49_022673</name>
</gene>
<organism evidence="1 2">
    <name type="scientific">Dermacentor silvarum</name>
    <name type="common">Tick</name>
    <dbReference type="NCBI Taxonomy" id="543639"/>
    <lineage>
        <taxon>Eukaryota</taxon>
        <taxon>Metazoa</taxon>
        <taxon>Ecdysozoa</taxon>
        <taxon>Arthropoda</taxon>
        <taxon>Chelicerata</taxon>
        <taxon>Arachnida</taxon>
        <taxon>Acari</taxon>
        <taxon>Parasitiformes</taxon>
        <taxon>Ixodida</taxon>
        <taxon>Ixodoidea</taxon>
        <taxon>Ixodidae</taxon>
        <taxon>Rhipicephalinae</taxon>
        <taxon>Dermacentor</taxon>
    </lineage>
</organism>
<evidence type="ECO:0000313" key="1">
    <source>
        <dbReference type="EMBL" id="KAH7942292.1"/>
    </source>
</evidence>